<dbReference type="SMART" id="SM00832">
    <property type="entry name" value="C8"/>
    <property type="match status" value="1"/>
</dbReference>
<dbReference type="OMA" id="ISDENCG"/>
<keyword evidence="2" id="KW-0964">Secreted</keyword>
<keyword evidence="5" id="KW-0325">Glycoprotein</keyword>
<evidence type="ECO:0000256" key="3">
    <source>
        <dbReference type="ARBA" id="ARBA00022737"/>
    </source>
</evidence>
<evidence type="ECO:0000256" key="5">
    <source>
        <dbReference type="ARBA" id="ARBA00023180"/>
    </source>
</evidence>
<keyword evidence="8" id="KW-1185">Reference proteome</keyword>
<keyword evidence="3" id="KW-0677">Repeat</keyword>
<dbReference type="InterPro" id="IPR014853">
    <property type="entry name" value="VWF/SSPO/ZAN-like_Cys-rich_dom"/>
</dbReference>
<dbReference type="Gene3D" id="2.10.70.10">
    <property type="entry name" value="Complement Module, domain 1"/>
    <property type="match status" value="1"/>
</dbReference>
<evidence type="ECO:0000313" key="7">
    <source>
        <dbReference type="Ensembl" id="ENSENLP00000000235.1"/>
    </source>
</evidence>
<name>A0A665STC4_ECHNA</name>
<evidence type="ECO:0000256" key="1">
    <source>
        <dbReference type="ARBA" id="ARBA00004613"/>
    </source>
</evidence>
<evidence type="ECO:0000313" key="8">
    <source>
        <dbReference type="Proteomes" id="UP000472264"/>
    </source>
</evidence>
<evidence type="ECO:0000259" key="6">
    <source>
        <dbReference type="PROSITE" id="PS51233"/>
    </source>
</evidence>
<protein>
    <recommendedName>
        <fullName evidence="6">VWFD domain-containing protein</fullName>
    </recommendedName>
</protein>
<dbReference type="Pfam" id="PF08742">
    <property type="entry name" value="C8"/>
    <property type="match status" value="1"/>
</dbReference>
<evidence type="ECO:0000256" key="2">
    <source>
        <dbReference type="ARBA" id="ARBA00022525"/>
    </source>
</evidence>
<comment type="subcellular location">
    <subcellularLocation>
        <location evidence="1">Secreted</location>
    </subcellularLocation>
</comment>
<reference evidence="7" key="3">
    <citation type="submission" date="2025-09" db="UniProtKB">
        <authorList>
            <consortium name="Ensembl"/>
        </authorList>
    </citation>
    <scope>IDENTIFICATION</scope>
</reference>
<dbReference type="Proteomes" id="UP000472264">
    <property type="component" value="Chromosome 3"/>
</dbReference>
<feature type="domain" description="VWFD" evidence="6">
    <location>
        <begin position="1"/>
        <end position="152"/>
    </location>
</feature>
<dbReference type="PROSITE" id="PS51233">
    <property type="entry name" value="VWFD"/>
    <property type="match status" value="2"/>
</dbReference>
<reference evidence="7" key="1">
    <citation type="submission" date="2021-04" db="EMBL/GenBank/DDBJ databases">
        <authorList>
            <consortium name="Wellcome Sanger Institute Data Sharing"/>
        </authorList>
    </citation>
    <scope>NUCLEOTIDE SEQUENCE [LARGE SCALE GENOMIC DNA]</scope>
</reference>
<dbReference type="Pfam" id="PF01826">
    <property type="entry name" value="TIL"/>
    <property type="match status" value="1"/>
</dbReference>
<dbReference type="PANTHER" id="PTHR11339">
    <property type="entry name" value="EXTRACELLULAR MATRIX GLYCOPROTEIN RELATED"/>
    <property type="match status" value="1"/>
</dbReference>
<dbReference type="GO" id="GO:0031012">
    <property type="term" value="C:extracellular matrix"/>
    <property type="evidence" value="ECO:0007669"/>
    <property type="project" value="TreeGrafter"/>
</dbReference>
<proteinExistence type="predicted"/>
<feature type="domain" description="VWFD" evidence="6">
    <location>
        <begin position="309"/>
        <end position="394"/>
    </location>
</feature>
<keyword evidence="4" id="KW-1015">Disulfide bond</keyword>
<dbReference type="Ensembl" id="ENSENLT00000000262.1">
    <property type="protein sequence ID" value="ENSENLP00000000235.1"/>
    <property type="gene ID" value="ENSENLG00000000146.1"/>
</dbReference>
<evidence type="ECO:0000256" key="4">
    <source>
        <dbReference type="ARBA" id="ARBA00023157"/>
    </source>
</evidence>
<accession>A0A665STC4</accession>
<reference evidence="7" key="2">
    <citation type="submission" date="2025-08" db="UniProtKB">
        <authorList>
            <consortium name="Ensembl"/>
        </authorList>
    </citation>
    <scope>IDENTIFICATION</scope>
</reference>
<dbReference type="GO" id="GO:0005615">
    <property type="term" value="C:extracellular space"/>
    <property type="evidence" value="ECO:0007669"/>
    <property type="project" value="TreeGrafter"/>
</dbReference>
<dbReference type="InterPro" id="IPR050780">
    <property type="entry name" value="Mucin_vWF_Thrombospondin_sf"/>
</dbReference>
<dbReference type="InterPro" id="IPR001007">
    <property type="entry name" value="VWF_dom"/>
</dbReference>
<dbReference type="Gene3D" id="2.10.25.10">
    <property type="entry name" value="Laminin"/>
    <property type="match status" value="1"/>
</dbReference>
<organism evidence="7 8">
    <name type="scientific">Echeneis naucrates</name>
    <name type="common">Live sharksucker</name>
    <dbReference type="NCBI Taxonomy" id="173247"/>
    <lineage>
        <taxon>Eukaryota</taxon>
        <taxon>Metazoa</taxon>
        <taxon>Chordata</taxon>
        <taxon>Craniata</taxon>
        <taxon>Vertebrata</taxon>
        <taxon>Euteleostomi</taxon>
        <taxon>Actinopterygii</taxon>
        <taxon>Neopterygii</taxon>
        <taxon>Teleostei</taxon>
        <taxon>Neoteleostei</taxon>
        <taxon>Acanthomorphata</taxon>
        <taxon>Carangaria</taxon>
        <taxon>Carangiformes</taxon>
        <taxon>Echeneidae</taxon>
        <taxon>Echeneis</taxon>
    </lineage>
</organism>
<dbReference type="InParanoid" id="A0A665STC4"/>
<dbReference type="SUPFAM" id="SSF57567">
    <property type="entry name" value="Serine protease inhibitors"/>
    <property type="match status" value="1"/>
</dbReference>
<dbReference type="InterPro" id="IPR001846">
    <property type="entry name" value="VWF_type-D"/>
</dbReference>
<dbReference type="PANTHER" id="PTHR11339:SF408">
    <property type="entry name" value="MUCIN-5B"/>
    <property type="match status" value="1"/>
</dbReference>
<dbReference type="InterPro" id="IPR002919">
    <property type="entry name" value="TIL_dom"/>
</dbReference>
<dbReference type="CDD" id="cd19941">
    <property type="entry name" value="TIL"/>
    <property type="match status" value="1"/>
</dbReference>
<dbReference type="AlphaFoldDB" id="A0A665STC4"/>
<sequence length="394" mass="43373">FDGDVYQLHSTCNYILTSSCRSTYKDFNIQLRREEADGHPIIKNIIMELEGTVVEAVLPFSRAGVFVEKTPTYIKIKAKLGLVAIWNGEDSLLVELDQKYRNQTCGLCGDFNGVHLYREFMISIFIEISYLNLFGKPLCEQILTGPAFNNCHNLLDIAAFTSACIADLCHCGNGINQHPGPLCLCNTVSEFSRQCVHAGGKPHNWRTKVLCWKSCPDKMEYKECGSPCADTCSNPEASHTCDNHCIDGCFCPAGTVLDDLNGKGCVPLSECSCSYNNKIYGHGDSYTSNCKKCVCESGRWKCTEENCPGTCSVEGGAHVNTFDGKVYTFHGDCSYILAKDCSGTQFVIQGELVQCGLSESETCLKSVTLVHKNVLNVQAENVAQNRNRFIIATA</sequence>
<dbReference type="InterPro" id="IPR036084">
    <property type="entry name" value="Ser_inhib-like_sf"/>
</dbReference>
<dbReference type="FunFam" id="2.10.25.10:FF:000153">
    <property type="entry name" value="MUC5B isoform 1"/>
    <property type="match status" value="1"/>
</dbReference>
<dbReference type="SMART" id="SM00215">
    <property type="entry name" value="VWC_out"/>
    <property type="match status" value="1"/>
</dbReference>
<dbReference type="Pfam" id="PF00094">
    <property type="entry name" value="VWD"/>
    <property type="match status" value="2"/>
</dbReference>